<name>A0A0B0EJI6_9BACT</name>
<dbReference type="AlphaFoldDB" id="A0A0B0EJI6"/>
<accession>A0A0B0EJI6</accession>
<feature type="transmembrane region" description="Helical" evidence="1">
    <location>
        <begin position="126"/>
        <end position="148"/>
    </location>
</feature>
<feature type="transmembrane region" description="Helical" evidence="1">
    <location>
        <begin position="70"/>
        <end position="89"/>
    </location>
</feature>
<evidence type="ECO:0000313" key="3">
    <source>
        <dbReference type="Proteomes" id="UP000030652"/>
    </source>
</evidence>
<evidence type="ECO:0000313" key="2">
    <source>
        <dbReference type="EMBL" id="KHE92749.1"/>
    </source>
</evidence>
<proteinExistence type="predicted"/>
<keyword evidence="1" id="KW-1133">Transmembrane helix</keyword>
<reference evidence="2 3" key="1">
    <citation type="submission" date="2014-10" db="EMBL/GenBank/DDBJ databases">
        <title>Draft genome of anammox bacterium scalindua brodae, obtained using differential coverage binning of sequence data from two enrichment reactors.</title>
        <authorList>
            <person name="Speth D.R."/>
            <person name="Russ L."/>
            <person name="Kartal B."/>
            <person name="Op den Camp H.J."/>
            <person name="Dutilh B.E."/>
            <person name="Jetten M.S."/>
        </authorList>
    </citation>
    <scope>NUCLEOTIDE SEQUENCE [LARGE SCALE GENOMIC DNA]</scope>
    <source>
        <strain evidence="2">RU1</strain>
    </source>
</reference>
<evidence type="ECO:0000256" key="1">
    <source>
        <dbReference type="SAM" id="Phobius"/>
    </source>
</evidence>
<gene>
    <name evidence="2" type="ORF">SCABRO_01477</name>
</gene>
<protein>
    <submittedName>
        <fullName evidence="2">Uncharacterized protein</fullName>
    </submittedName>
</protein>
<keyword evidence="1" id="KW-0472">Membrane</keyword>
<feature type="transmembrane region" description="Helical" evidence="1">
    <location>
        <begin position="101"/>
        <end position="120"/>
    </location>
</feature>
<sequence>MPAFTLSKKIFITFFLIAMGTAFFFSCLNSYDRTHFSPKQTVHHYKGNEENHGDGEEFFYPMLYKEVIEIMHVHAFMVPLIIFVMSRILSMARAGEGVKITIYVSAFIGTIMNLSAPYLIIYASEIFTISLIASYIILGSCFIVFMTLPICKMWSMKPAEESDYWL</sequence>
<keyword evidence="1" id="KW-0812">Transmembrane</keyword>
<dbReference type="Proteomes" id="UP000030652">
    <property type="component" value="Unassembled WGS sequence"/>
</dbReference>
<feature type="transmembrane region" description="Helical" evidence="1">
    <location>
        <begin position="12"/>
        <end position="31"/>
    </location>
</feature>
<comment type="caution">
    <text evidence="2">The sequence shown here is derived from an EMBL/GenBank/DDBJ whole genome shotgun (WGS) entry which is preliminary data.</text>
</comment>
<dbReference type="EMBL" id="JRYO01000093">
    <property type="protein sequence ID" value="KHE92749.1"/>
    <property type="molecule type" value="Genomic_DNA"/>
</dbReference>
<organism evidence="2 3">
    <name type="scientific">Candidatus Scalindua brodae</name>
    <dbReference type="NCBI Taxonomy" id="237368"/>
    <lineage>
        <taxon>Bacteria</taxon>
        <taxon>Pseudomonadati</taxon>
        <taxon>Planctomycetota</taxon>
        <taxon>Candidatus Brocadiia</taxon>
        <taxon>Candidatus Brocadiales</taxon>
        <taxon>Candidatus Scalinduaceae</taxon>
        <taxon>Candidatus Scalindua</taxon>
    </lineage>
</organism>